<dbReference type="InterPro" id="IPR036388">
    <property type="entry name" value="WH-like_DNA-bd_sf"/>
</dbReference>
<dbReference type="SMART" id="SM00347">
    <property type="entry name" value="HTH_MARR"/>
    <property type="match status" value="1"/>
</dbReference>
<gene>
    <name evidence="5" type="ORF">B5C34_06555</name>
</gene>
<proteinExistence type="predicted"/>
<keyword evidence="1" id="KW-0805">Transcription regulation</keyword>
<accession>A0A219B474</accession>
<dbReference type="GO" id="GO:0003700">
    <property type="term" value="F:DNA-binding transcription factor activity"/>
    <property type="evidence" value="ECO:0007669"/>
    <property type="project" value="InterPro"/>
</dbReference>
<dbReference type="InterPro" id="IPR000835">
    <property type="entry name" value="HTH_MarR-typ"/>
</dbReference>
<dbReference type="EMBL" id="NFZT01000001">
    <property type="protein sequence ID" value="OWV33157.1"/>
    <property type="molecule type" value="Genomic_DNA"/>
</dbReference>
<evidence type="ECO:0000256" key="3">
    <source>
        <dbReference type="ARBA" id="ARBA00023163"/>
    </source>
</evidence>
<feature type="domain" description="HTH marR-type" evidence="4">
    <location>
        <begin position="52"/>
        <end position="184"/>
    </location>
</feature>
<dbReference type="InterPro" id="IPR036390">
    <property type="entry name" value="WH_DNA-bd_sf"/>
</dbReference>
<dbReference type="RefSeq" id="WP_088711944.1">
    <property type="nucleotide sequence ID" value="NZ_NFZT01000001.1"/>
</dbReference>
<dbReference type="Proteomes" id="UP000198462">
    <property type="component" value="Unassembled WGS sequence"/>
</dbReference>
<evidence type="ECO:0000256" key="2">
    <source>
        <dbReference type="ARBA" id="ARBA00023125"/>
    </source>
</evidence>
<dbReference type="PANTHER" id="PTHR42756:SF1">
    <property type="entry name" value="TRANSCRIPTIONAL REPRESSOR OF EMRAB OPERON"/>
    <property type="match status" value="1"/>
</dbReference>
<organism evidence="5 6">
    <name type="scientific">Pacificimonas flava</name>
    <dbReference type="NCBI Taxonomy" id="1234595"/>
    <lineage>
        <taxon>Bacteria</taxon>
        <taxon>Pseudomonadati</taxon>
        <taxon>Pseudomonadota</taxon>
        <taxon>Alphaproteobacteria</taxon>
        <taxon>Sphingomonadales</taxon>
        <taxon>Sphingosinicellaceae</taxon>
        <taxon>Pacificimonas</taxon>
    </lineage>
</organism>
<dbReference type="SUPFAM" id="SSF46785">
    <property type="entry name" value="Winged helix' DNA-binding domain"/>
    <property type="match status" value="1"/>
</dbReference>
<keyword evidence="6" id="KW-1185">Reference proteome</keyword>
<dbReference type="OrthoDB" id="582199at2"/>
<sequence length="189" mass="21247">MTDDGSANTLLTSRKSIMNRISATLKDTDVMNKPRTATERGTTPFADAITDADHAFFLMDEINRSARAAFEQRIHGLGLNRTQWRIITQIARNPLVSQTELGTILELKKATIGLAISSLENAGYINRLRSPDDQRVWQIVLLPKVKTALPVLRDAADDVYKHLWGILSKEQQDFLIETLERMAARTSEL</sequence>
<reference evidence="6" key="1">
    <citation type="submission" date="2017-05" db="EMBL/GenBank/DDBJ databases">
        <authorList>
            <person name="Lin X."/>
        </authorList>
    </citation>
    <scope>NUCLEOTIDE SEQUENCE [LARGE SCALE GENOMIC DNA]</scope>
    <source>
        <strain evidence="6">JLT2012</strain>
    </source>
</reference>
<dbReference type="Pfam" id="PF01047">
    <property type="entry name" value="MarR"/>
    <property type="match status" value="1"/>
</dbReference>
<dbReference type="PANTHER" id="PTHR42756">
    <property type="entry name" value="TRANSCRIPTIONAL REGULATOR, MARR"/>
    <property type="match status" value="1"/>
</dbReference>
<dbReference type="PROSITE" id="PS50995">
    <property type="entry name" value="HTH_MARR_2"/>
    <property type="match status" value="1"/>
</dbReference>
<dbReference type="AlphaFoldDB" id="A0A219B474"/>
<comment type="caution">
    <text evidence="5">The sequence shown here is derived from an EMBL/GenBank/DDBJ whole genome shotgun (WGS) entry which is preliminary data.</text>
</comment>
<name>A0A219B474_9SPHN</name>
<evidence type="ECO:0000259" key="4">
    <source>
        <dbReference type="PROSITE" id="PS50995"/>
    </source>
</evidence>
<keyword evidence="3" id="KW-0804">Transcription</keyword>
<dbReference type="Gene3D" id="1.10.10.10">
    <property type="entry name" value="Winged helix-like DNA-binding domain superfamily/Winged helix DNA-binding domain"/>
    <property type="match status" value="1"/>
</dbReference>
<keyword evidence="2" id="KW-0238">DNA-binding</keyword>
<dbReference type="GO" id="GO:0003677">
    <property type="term" value="F:DNA binding"/>
    <property type="evidence" value="ECO:0007669"/>
    <property type="project" value="UniProtKB-KW"/>
</dbReference>
<protein>
    <recommendedName>
        <fullName evidence="4">HTH marR-type domain-containing protein</fullName>
    </recommendedName>
</protein>
<evidence type="ECO:0000256" key="1">
    <source>
        <dbReference type="ARBA" id="ARBA00023015"/>
    </source>
</evidence>
<evidence type="ECO:0000313" key="5">
    <source>
        <dbReference type="EMBL" id="OWV33157.1"/>
    </source>
</evidence>
<evidence type="ECO:0000313" key="6">
    <source>
        <dbReference type="Proteomes" id="UP000198462"/>
    </source>
</evidence>